<proteinExistence type="predicted"/>
<comment type="caution">
    <text evidence="1">The sequence shown here is derived from an EMBL/GenBank/DDBJ whole genome shotgun (WGS) entry which is preliminary data.</text>
</comment>
<dbReference type="EMBL" id="BARS01009894">
    <property type="protein sequence ID" value="GAF81072.1"/>
    <property type="molecule type" value="Genomic_DNA"/>
</dbReference>
<organism evidence="1">
    <name type="scientific">marine sediment metagenome</name>
    <dbReference type="NCBI Taxonomy" id="412755"/>
    <lineage>
        <taxon>unclassified sequences</taxon>
        <taxon>metagenomes</taxon>
        <taxon>ecological metagenomes</taxon>
    </lineage>
</organism>
<evidence type="ECO:0000313" key="1">
    <source>
        <dbReference type="EMBL" id="GAF81072.1"/>
    </source>
</evidence>
<name>X0SYS6_9ZZZZ</name>
<sequence>TTGGWGDSIIKIVIKSTVIDYTEEYGRRDRVEIDETEISDPDISGKVHDITMKNLTDMIIPIEGTLVEGIGGECVSISATDIGTYYATCITRNAIDAEGVWEIKKSSDILGYLTVSPGTSGTGSFSGSGFGCTINYKLDYNSIGDYFIISVTVGEGNRTMVCGTHGQVSPMCTTFGEHDAYYVRAEGSLFFSLGNLTYDF</sequence>
<feature type="non-terminal residue" evidence="1">
    <location>
        <position position="1"/>
    </location>
</feature>
<protein>
    <submittedName>
        <fullName evidence="1">Uncharacterized protein</fullName>
    </submittedName>
</protein>
<reference evidence="1" key="1">
    <citation type="journal article" date="2014" name="Front. Microbiol.">
        <title>High frequency of phylogenetically diverse reductive dehalogenase-homologous genes in deep subseafloor sedimentary metagenomes.</title>
        <authorList>
            <person name="Kawai M."/>
            <person name="Futagami T."/>
            <person name="Toyoda A."/>
            <person name="Takaki Y."/>
            <person name="Nishi S."/>
            <person name="Hori S."/>
            <person name="Arai W."/>
            <person name="Tsubouchi T."/>
            <person name="Morono Y."/>
            <person name="Uchiyama I."/>
            <person name="Ito T."/>
            <person name="Fujiyama A."/>
            <person name="Inagaki F."/>
            <person name="Takami H."/>
        </authorList>
    </citation>
    <scope>NUCLEOTIDE SEQUENCE</scope>
    <source>
        <strain evidence="1">Expedition CK06-06</strain>
    </source>
</reference>
<dbReference type="AlphaFoldDB" id="X0SYS6"/>
<accession>X0SYS6</accession>
<gene>
    <name evidence="1" type="ORF">S01H1_18497</name>
</gene>